<feature type="compositionally biased region" description="Low complexity" evidence="2">
    <location>
        <begin position="397"/>
        <end position="410"/>
    </location>
</feature>
<name>A0A8H7F9C0_AGABI</name>
<organism evidence="3 4">
    <name type="scientific">Agaricus bisporus var. burnettii</name>
    <dbReference type="NCBI Taxonomy" id="192524"/>
    <lineage>
        <taxon>Eukaryota</taxon>
        <taxon>Fungi</taxon>
        <taxon>Dikarya</taxon>
        <taxon>Basidiomycota</taxon>
        <taxon>Agaricomycotina</taxon>
        <taxon>Agaricomycetes</taxon>
        <taxon>Agaricomycetidae</taxon>
        <taxon>Agaricales</taxon>
        <taxon>Agaricineae</taxon>
        <taxon>Agaricaceae</taxon>
        <taxon>Agaricus</taxon>
    </lineage>
</organism>
<feature type="compositionally biased region" description="Polar residues" evidence="2">
    <location>
        <begin position="387"/>
        <end position="396"/>
    </location>
</feature>
<protein>
    <submittedName>
        <fullName evidence="3">Uncharacterized protein</fullName>
    </submittedName>
</protein>
<dbReference type="EMBL" id="JABXXO010000003">
    <property type="protein sequence ID" value="KAF7783148.1"/>
    <property type="molecule type" value="Genomic_DNA"/>
</dbReference>
<sequence>MSKDQLDYLLSVTKPIIPHLKKPKPKDKASWRNSSSNFIHKNQQELSPGVETFSVGWLPQGHAYDPNATLAISRSIQDDTSGNIKTWITKMEPISDFSNILLSFTHPPLHEATMMSLEKYCQMPSIAPLATKWVSLFHGISVISNRITPPHIDRSGSWSWFDQLISFGSYDYAVLKLDELGEWDHGDRICFAYLVKKSIFDFLKVPLPIEFNFHIQLFYKSNLSASANYNNILINTLINMSASTKSSFYHLKKEEQEILQTIENHQKTLEEAQANKKSSKSLKIIKSSTMTIINKKKALKLVQNQLQKYQSHDNESAAVPTSSPIVSHTPSGPSATTSSTTKIPITPTLVIPLSLENPGTPDSSVSASRSSLTSRSFPASEDDSVPGISTIQDDGQSTSVYSTVSHSTKSSHQDEDGDEYEPYSGNEKYVEIDDDEVDDEMKLITPKTRKTLFKGIPKRGHDSSSSEEVILEKLKEKGKTKPIHPRKKARSEKHYTYEEGMEILRNWLKATPFDRPEIPTSLKNQVRKVPEYLSEAYTTTEKLTLEMLTNESGNSVCIHHELKDRVTAHVDGKESGGGIQIHGVPVPRMMKTKKRKDDQVPGYFSCGCAIDTAVAGAALWKSWHISSTIKNNPITEGFSSQPLNPRNTLFIIQNLERLWGIKTSDLFAGIVNKEEAEKVVMEKLLKHVGKAYLDKFGINVLADF</sequence>
<feature type="compositionally biased region" description="Low complexity" evidence="2">
    <location>
        <begin position="363"/>
        <end position="379"/>
    </location>
</feature>
<evidence type="ECO:0000256" key="1">
    <source>
        <dbReference type="SAM" id="Coils"/>
    </source>
</evidence>
<feature type="coiled-coil region" evidence="1">
    <location>
        <begin position="251"/>
        <end position="282"/>
    </location>
</feature>
<evidence type="ECO:0000313" key="3">
    <source>
        <dbReference type="EMBL" id="KAF7783148.1"/>
    </source>
</evidence>
<evidence type="ECO:0000313" key="4">
    <source>
        <dbReference type="Proteomes" id="UP000629468"/>
    </source>
</evidence>
<accession>A0A8H7F9C0</accession>
<feature type="compositionally biased region" description="Low complexity" evidence="2">
    <location>
        <begin position="327"/>
        <end position="348"/>
    </location>
</feature>
<feature type="region of interest" description="Disordered" evidence="2">
    <location>
        <begin position="312"/>
        <end position="425"/>
    </location>
</feature>
<gene>
    <name evidence="3" type="ORF">Agabi119p4_2524</name>
</gene>
<dbReference type="Proteomes" id="UP000629468">
    <property type="component" value="Unassembled WGS sequence"/>
</dbReference>
<evidence type="ECO:0000256" key="2">
    <source>
        <dbReference type="SAM" id="MobiDB-lite"/>
    </source>
</evidence>
<comment type="caution">
    <text evidence="3">The sequence shown here is derived from an EMBL/GenBank/DDBJ whole genome shotgun (WGS) entry which is preliminary data.</text>
</comment>
<reference evidence="3 4" key="1">
    <citation type="journal article" name="Sci. Rep.">
        <title>Telomere-to-telomere assembled and centromere annotated genomes of the two main subspecies of the button mushroom Agaricus bisporus reveal especially polymorphic chromosome ends.</title>
        <authorList>
            <person name="Sonnenberg A.S.M."/>
            <person name="Sedaghat-Telgerd N."/>
            <person name="Lavrijssen B."/>
            <person name="Ohm R.A."/>
            <person name="Hendrickx P.M."/>
            <person name="Scholtmeijer K."/>
            <person name="Baars J.J.P."/>
            <person name="van Peer A."/>
        </authorList>
    </citation>
    <scope>NUCLEOTIDE SEQUENCE [LARGE SCALE GENOMIC DNA]</scope>
    <source>
        <strain evidence="3 4">H119_p4</strain>
    </source>
</reference>
<dbReference type="AlphaFoldDB" id="A0A8H7F9C0"/>
<keyword evidence="1" id="KW-0175">Coiled coil</keyword>
<proteinExistence type="predicted"/>